<protein>
    <recommendedName>
        <fullName evidence="3">HprK-related kinase A</fullName>
    </recommendedName>
</protein>
<proteinExistence type="predicted"/>
<sequence length="356" mass="39554">MAKGALDMRHDIAVPATWNAPGTEEKRGYSRAAIPCYHYSTYGLVLSSQFELPELRGTKPTPSPDIEILADSFPKDPTNTGVSRVDPQGSADCSQFVFEGVARYRIEQGKRILIDRRMLKTRGTGTPERDLRGHLLGSAMGTLLHQKHWLPLHLSALETPDGVWGFTGAPGAGISTLAAWLHYHHDWPLLTDEVGVIKPGEALPYLHPGPPRLKLRKDALASLEFNHHSLSRDLTRAGKYHLTLQQGFHTYAQPLKALVLLEHADKGAAGSLEPLEGLEALEVVMASLYLPEWGQAFNGPARLMTYVSELAQRIQVYRYRRPWSLVDMELGLAPLVQRIHERASHVTTDSHPLEGR</sequence>
<evidence type="ECO:0008006" key="3">
    <source>
        <dbReference type="Google" id="ProtNLM"/>
    </source>
</evidence>
<gene>
    <name evidence="1" type="ORF">BCL64_10528</name>
</gene>
<reference evidence="1 2" key="1">
    <citation type="submission" date="2018-03" db="EMBL/GenBank/DDBJ databases">
        <title>Comparative analysis of microorganisms from saline springs in Andes Mountain Range, Colombia.</title>
        <authorList>
            <person name="Rubin E."/>
        </authorList>
    </citation>
    <scope>NUCLEOTIDE SEQUENCE [LARGE SCALE GENOMIC DNA]</scope>
    <source>
        <strain evidence="1 2">USBA 854</strain>
    </source>
</reference>
<dbReference type="AlphaFoldDB" id="A0A2T0VNE8"/>
<accession>A0A2T0VNE8</accession>
<comment type="caution">
    <text evidence="1">The sequence shown here is derived from an EMBL/GenBank/DDBJ whole genome shotgun (WGS) entry which is preliminary data.</text>
</comment>
<dbReference type="EMBL" id="PVTM01000005">
    <property type="protein sequence ID" value="PRY71887.1"/>
    <property type="molecule type" value="Genomic_DNA"/>
</dbReference>
<name>A0A2T0VNE8_9GAMM</name>
<keyword evidence="2" id="KW-1185">Reference proteome</keyword>
<evidence type="ECO:0000313" key="2">
    <source>
        <dbReference type="Proteomes" id="UP000239896"/>
    </source>
</evidence>
<evidence type="ECO:0000313" key="1">
    <source>
        <dbReference type="EMBL" id="PRY71887.1"/>
    </source>
</evidence>
<dbReference type="Proteomes" id="UP000239896">
    <property type="component" value="Unassembled WGS sequence"/>
</dbReference>
<organism evidence="1 2">
    <name type="scientific">Halomonas ventosae</name>
    <dbReference type="NCBI Taxonomy" id="229007"/>
    <lineage>
        <taxon>Bacteria</taxon>
        <taxon>Pseudomonadati</taxon>
        <taxon>Pseudomonadota</taxon>
        <taxon>Gammaproteobacteria</taxon>
        <taxon>Oceanospirillales</taxon>
        <taxon>Halomonadaceae</taxon>
        <taxon>Halomonas</taxon>
    </lineage>
</organism>